<dbReference type="OrthoDB" id="9814725at2"/>
<reference evidence="1 2" key="1">
    <citation type="submission" date="2016-04" db="EMBL/GenBank/DDBJ databases">
        <title>Genome sequence of Clostridium magnum DSM 2767.</title>
        <authorList>
            <person name="Poehlein A."/>
            <person name="Uhlig R."/>
            <person name="Fischer R."/>
            <person name="Bahl H."/>
            <person name="Daniel R."/>
        </authorList>
    </citation>
    <scope>NUCLEOTIDE SEQUENCE [LARGE SCALE GENOMIC DNA]</scope>
    <source>
        <strain evidence="1 2">DSM 2767</strain>
    </source>
</reference>
<proteinExistence type="predicted"/>
<dbReference type="Proteomes" id="UP000076603">
    <property type="component" value="Unassembled WGS sequence"/>
</dbReference>
<keyword evidence="2" id="KW-1185">Reference proteome</keyword>
<dbReference type="RefSeq" id="WP_066630761.1">
    <property type="nucleotide sequence ID" value="NZ_FQXL01000064.1"/>
</dbReference>
<dbReference type="AlphaFoldDB" id="A0A161YFA5"/>
<evidence type="ECO:0000313" key="2">
    <source>
        <dbReference type="Proteomes" id="UP000076603"/>
    </source>
</evidence>
<name>A0A161YFA5_9CLOT</name>
<sequence length="93" mass="10423">MINLDNVIIIGTKSSEIVENVKNIITTPQGTVPFDRNFGIDPSILDEPINLVPGKLLVELVKKVQLYEPRVKVKEITFTLDANNNLIPKVRVE</sequence>
<dbReference type="EMBL" id="LWAE01000015">
    <property type="protein sequence ID" value="KZL88722.1"/>
    <property type="molecule type" value="Genomic_DNA"/>
</dbReference>
<comment type="caution">
    <text evidence="1">The sequence shown here is derived from an EMBL/GenBank/DDBJ whole genome shotgun (WGS) entry which is preliminary data.</text>
</comment>
<dbReference type="SUPFAM" id="SSF160719">
    <property type="entry name" value="gpW/gp25-like"/>
    <property type="match status" value="1"/>
</dbReference>
<gene>
    <name evidence="1" type="ORF">CLMAG_60110</name>
</gene>
<accession>A0A161YFA5</accession>
<dbReference type="PATRIC" id="fig|1121326.3.peg.6077"/>
<evidence type="ECO:0000313" key="1">
    <source>
        <dbReference type="EMBL" id="KZL88722.1"/>
    </source>
</evidence>
<organism evidence="1 2">
    <name type="scientific">Clostridium magnum DSM 2767</name>
    <dbReference type="NCBI Taxonomy" id="1121326"/>
    <lineage>
        <taxon>Bacteria</taxon>
        <taxon>Bacillati</taxon>
        <taxon>Bacillota</taxon>
        <taxon>Clostridia</taxon>
        <taxon>Eubacteriales</taxon>
        <taxon>Clostridiaceae</taxon>
        <taxon>Clostridium</taxon>
    </lineage>
</organism>
<dbReference type="STRING" id="1121326.CLMAG_60110"/>
<dbReference type="Gene3D" id="3.10.450.40">
    <property type="match status" value="1"/>
</dbReference>
<protein>
    <submittedName>
        <fullName evidence="1">Gene 25-like lysozyme</fullName>
    </submittedName>
</protein>